<reference evidence="2" key="1">
    <citation type="journal article" date="2023" name="Nat. Commun.">
        <title>Diploid and tetraploid genomes of Acorus and the evolution of monocots.</title>
        <authorList>
            <person name="Ma L."/>
            <person name="Liu K.W."/>
            <person name="Li Z."/>
            <person name="Hsiao Y.Y."/>
            <person name="Qi Y."/>
            <person name="Fu T."/>
            <person name="Tang G.D."/>
            <person name="Zhang D."/>
            <person name="Sun W.H."/>
            <person name="Liu D.K."/>
            <person name="Li Y."/>
            <person name="Chen G.Z."/>
            <person name="Liu X.D."/>
            <person name="Liao X.Y."/>
            <person name="Jiang Y.T."/>
            <person name="Yu X."/>
            <person name="Hao Y."/>
            <person name="Huang J."/>
            <person name="Zhao X.W."/>
            <person name="Ke S."/>
            <person name="Chen Y.Y."/>
            <person name="Wu W.L."/>
            <person name="Hsu J.L."/>
            <person name="Lin Y.F."/>
            <person name="Huang M.D."/>
            <person name="Li C.Y."/>
            <person name="Huang L."/>
            <person name="Wang Z.W."/>
            <person name="Zhao X."/>
            <person name="Zhong W.Y."/>
            <person name="Peng D.H."/>
            <person name="Ahmad S."/>
            <person name="Lan S."/>
            <person name="Zhang J.S."/>
            <person name="Tsai W.C."/>
            <person name="Van de Peer Y."/>
            <person name="Liu Z.J."/>
        </authorList>
    </citation>
    <scope>NUCLEOTIDE SEQUENCE</scope>
    <source>
        <strain evidence="2">SCP</strain>
    </source>
</reference>
<dbReference type="Pfam" id="PF13456">
    <property type="entry name" value="RVT_3"/>
    <property type="match status" value="1"/>
</dbReference>
<dbReference type="SUPFAM" id="SSF53098">
    <property type="entry name" value="Ribonuclease H-like"/>
    <property type="match status" value="1"/>
</dbReference>
<organism evidence="2 3">
    <name type="scientific">Acorus gramineus</name>
    <name type="common">Dwarf sweet flag</name>
    <dbReference type="NCBI Taxonomy" id="55184"/>
    <lineage>
        <taxon>Eukaryota</taxon>
        <taxon>Viridiplantae</taxon>
        <taxon>Streptophyta</taxon>
        <taxon>Embryophyta</taxon>
        <taxon>Tracheophyta</taxon>
        <taxon>Spermatophyta</taxon>
        <taxon>Magnoliopsida</taxon>
        <taxon>Liliopsida</taxon>
        <taxon>Acoraceae</taxon>
        <taxon>Acorus</taxon>
    </lineage>
</organism>
<comment type="caution">
    <text evidence="2">The sequence shown here is derived from an EMBL/GenBank/DDBJ whole genome shotgun (WGS) entry which is preliminary data.</text>
</comment>
<feature type="domain" description="RNase H type-1" evidence="1">
    <location>
        <begin position="70"/>
        <end position="198"/>
    </location>
</feature>
<dbReference type="PANTHER" id="PTHR47723:SF19">
    <property type="entry name" value="POLYNUCLEOTIDYL TRANSFERASE, RIBONUCLEASE H-LIKE SUPERFAMILY PROTEIN"/>
    <property type="match status" value="1"/>
</dbReference>
<dbReference type="AlphaFoldDB" id="A0AAV9ARG0"/>
<dbReference type="InterPro" id="IPR053151">
    <property type="entry name" value="RNase_H-like"/>
</dbReference>
<dbReference type="CDD" id="cd06222">
    <property type="entry name" value="RNase_H_like"/>
    <property type="match status" value="1"/>
</dbReference>
<dbReference type="PROSITE" id="PS50879">
    <property type="entry name" value="RNASE_H_1"/>
    <property type="match status" value="1"/>
</dbReference>
<dbReference type="InterPro" id="IPR012337">
    <property type="entry name" value="RNaseH-like_sf"/>
</dbReference>
<dbReference type="PANTHER" id="PTHR47723">
    <property type="entry name" value="OS05G0353850 PROTEIN"/>
    <property type="match status" value="1"/>
</dbReference>
<protein>
    <recommendedName>
        <fullName evidence="1">RNase H type-1 domain-containing protein</fullName>
    </recommendedName>
</protein>
<dbReference type="InterPro" id="IPR036397">
    <property type="entry name" value="RNaseH_sf"/>
</dbReference>
<dbReference type="EMBL" id="JAUJYN010000007">
    <property type="protein sequence ID" value="KAK1266749.1"/>
    <property type="molecule type" value="Genomic_DNA"/>
</dbReference>
<accession>A0AAV9ARG0</accession>
<keyword evidence="3" id="KW-1185">Reference proteome</keyword>
<dbReference type="Gene3D" id="3.30.420.10">
    <property type="entry name" value="Ribonuclease H-like superfamily/Ribonuclease H"/>
    <property type="match status" value="1"/>
</dbReference>
<sequence>MERNRRIFKGKQKEKDLIVTFALRDIKLKLSQSSFKAVITSDLDRIKTGLGVTIYELSIHSIEVKWEPPPWEWVKANTDGSLSEDRAGYGFLLRDHSGNLIIAEAAKTARNSINQLELMAIGQSIKMALELGFPKLWVESDSKVALLWITSCNIVPWKVRRLINSIKEDCIKFSSIKFSHIHREGNSLADLLASSQRQMGVTWYRTSQVRPTLKDLLHRDRSDIPLCLKSLSSIYHIGQNICSFVIIKWIEKG</sequence>
<evidence type="ECO:0000259" key="1">
    <source>
        <dbReference type="PROSITE" id="PS50879"/>
    </source>
</evidence>
<dbReference type="GO" id="GO:0004523">
    <property type="term" value="F:RNA-DNA hybrid ribonuclease activity"/>
    <property type="evidence" value="ECO:0007669"/>
    <property type="project" value="InterPro"/>
</dbReference>
<dbReference type="GO" id="GO:0003676">
    <property type="term" value="F:nucleic acid binding"/>
    <property type="evidence" value="ECO:0007669"/>
    <property type="project" value="InterPro"/>
</dbReference>
<proteinExistence type="predicted"/>
<name>A0AAV9ARG0_ACOGR</name>
<gene>
    <name evidence="2" type="ORF">QJS04_geneDACA016665</name>
</gene>
<dbReference type="Proteomes" id="UP001179952">
    <property type="component" value="Unassembled WGS sequence"/>
</dbReference>
<dbReference type="InterPro" id="IPR044730">
    <property type="entry name" value="RNase_H-like_dom_plant"/>
</dbReference>
<dbReference type="InterPro" id="IPR002156">
    <property type="entry name" value="RNaseH_domain"/>
</dbReference>
<reference evidence="2" key="2">
    <citation type="submission" date="2023-06" db="EMBL/GenBank/DDBJ databases">
        <authorList>
            <person name="Ma L."/>
            <person name="Liu K.-W."/>
            <person name="Li Z."/>
            <person name="Hsiao Y.-Y."/>
            <person name="Qi Y."/>
            <person name="Fu T."/>
            <person name="Tang G."/>
            <person name="Zhang D."/>
            <person name="Sun W.-H."/>
            <person name="Liu D.-K."/>
            <person name="Li Y."/>
            <person name="Chen G.-Z."/>
            <person name="Liu X.-D."/>
            <person name="Liao X.-Y."/>
            <person name="Jiang Y.-T."/>
            <person name="Yu X."/>
            <person name="Hao Y."/>
            <person name="Huang J."/>
            <person name="Zhao X.-W."/>
            <person name="Ke S."/>
            <person name="Chen Y.-Y."/>
            <person name="Wu W.-L."/>
            <person name="Hsu J.-L."/>
            <person name="Lin Y.-F."/>
            <person name="Huang M.-D."/>
            <person name="Li C.-Y."/>
            <person name="Huang L."/>
            <person name="Wang Z.-W."/>
            <person name="Zhao X."/>
            <person name="Zhong W.-Y."/>
            <person name="Peng D.-H."/>
            <person name="Ahmad S."/>
            <person name="Lan S."/>
            <person name="Zhang J.-S."/>
            <person name="Tsai W.-C."/>
            <person name="Van De Peer Y."/>
            <person name="Liu Z.-J."/>
        </authorList>
    </citation>
    <scope>NUCLEOTIDE SEQUENCE</scope>
    <source>
        <strain evidence="2">SCP</strain>
        <tissue evidence="2">Leaves</tissue>
    </source>
</reference>
<evidence type="ECO:0000313" key="3">
    <source>
        <dbReference type="Proteomes" id="UP001179952"/>
    </source>
</evidence>
<evidence type="ECO:0000313" key="2">
    <source>
        <dbReference type="EMBL" id="KAK1266749.1"/>
    </source>
</evidence>